<dbReference type="Pfam" id="PF00646">
    <property type="entry name" value="F-box"/>
    <property type="match status" value="1"/>
</dbReference>
<sequence>MGIPLPTEILLEILHRTDRKTLCNLRVVSKQLCQAVTEVLFRNLNVHYGLDRSITQMKAITSAPPPVIGPPVSACIRNLFLPSESFSPRADKFRFTGPCSFKWSHELPTDHSRLVGEENESGRKFRIIQEHRAVYDGEITENLYNLSVRFDPEIPTFREEIELYESTITEFFEACENLQEITVAVGAGWNTDRIKYWSYMLMNSGFPVIVESIRRLRIFMPRVEVTYAPIVSEYLLTVPEDGKSKTFSSLTSLDIVIHSLRIPIISEAVEEHRVVNSQIKKFLSYTPNITSYSLSTTEFIRDTGDMIFPRFSENTHLTSLSLCTIFIPSGGMYAEFREFREMVESAPSLMSLKIGLVTIELLNPRLVAGNTYDPNRGLPSPIDEDFPSWVFNTPPKTSWTNFFALVLKTLPKLTDYKFRQLTYGRNWSNMWSRAVSVGSSKIVLMAPKDGKYATFTHADFVQETRDIELISPYPSDNLELKAFKKEINRRRACIGLGGGEGSDFGHNKEEEEAEESTSVIGQQEHLVWRFR</sequence>
<dbReference type="SUPFAM" id="SSF81383">
    <property type="entry name" value="F-box domain"/>
    <property type="match status" value="1"/>
</dbReference>
<evidence type="ECO:0000313" key="2">
    <source>
        <dbReference type="EMBL" id="KAK6346005.1"/>
    </source>
</evidence>
<evidence type="ECO:0000313" key="3">
    <source>
        <dbReference type="Proteomes" id="UP001373714"/>
    </source>
</evidence>
<proteinExistence type="predicted"/>
<dbReference type="Proteomes" id="UP001373714">
    <property type="component" value="Unassembled WGS sequence"/>
</dbReference>
<organism evidence="2 3">
    <name type="scientific">Orbilia blumenaviensis</name>
    <dbReference type="NCBI Taxonomy" id="1796055"/>
    <lineage>
        <taxon>Eukaryota</taxon>
        <taxon>Fungi</taxon>
        <taxon>Dikarya</taxon>
        <taxon>Ascomycota</taxon>
        <taxon>Pezizomycotina</taxon>
        <taxon>Orbiliomycetes</taxon>
        <taxon>Orbiliales</taxon>
        <taxon>Orbiliaceae</taxon>
        <taxon>Orbilia</taxon>
    </lineage>
</organism>
<keyword evidence="3" id="KW-1185">Reference proteome</keyword>
<gene>
    <name evidence="2" type="ORF">TWF730_010339</name>
</gene>
<dbReference type="EMBL" id="JAVHNS010000008">
    <property type="protein sequence ID" value="KAK6346005.1"/>
    <property type="molecule type" value="Genomic_DNA"/>
</dbReference>
<name>A0AAV9UQH8_9PEZI</name>
<dbReference type="PROSITE" id="PS50181">
    <property type="entry name" value="FBOX"/>
    <property type="match status" value="1"/>
</dbReference>
<feature type="domain" description="F-box" evidence="1">
    <location>
        <begin position="1"/>
        <end position="44"/>
    </location>
</feature>
<accession>A0AAV9UQH8</accession>
<dbReference type="AlphaFoldDB" id="A0AAV9UQH8"/>
<comment type="caution">
    <text evidence="2">The sequence shown here is derived from an EMBL/GenBank/DDBJ whole genome shotgun (WGS) entry which is preliminary data.</text>
</comment>
<reference evidence="2 3" key="1">
    <citation type="submission" date="2019-10" db="EMBL/GenBank/DDBJ databases">
        <authorList>
            <person name="Palmer J.M."/>
        </authorList>
    </citation>
    <scope>NUCLEOTIDE SEQUENCE [LARGE SCALE GENOMIC DNA]</scope>
    <source>
        <strain evidence="2 3">TWF730</strain>
    </source>
</reference>
<dbReference type="InterPro" id="IPR036047">
    <property type="entry name" value="F-box-like_dom_sf"/>
</dbReference>
<protein>
    <recommendedName>
        <fullName evidence="1">F-box domain-containing protein</fullName>
    </recommendedName>
</protein>
<dbReference type="CDD" id="cd09917">
    <property type="entry name" value="F-box_SF"/>
    <property type="match status" value="1"/>
</dbReference>
<evidence type="ECO:0000259" key="1">
    <source>
        <dbReference type="PROSITE" id="PS50181"/>
    </source>
</evidence>
<dbReference type="SMART" id="SM00256">
    <property type="entry name" value="FBOX"/>
    <property type="match status" value="1"/>
</dbReference>
<dbReference type="InterPro" id="IPR001810">
    <property type="entry name" value="F-box_dom"/>
</dbReference>